<feature type="coiled-coil region" evidence="1">
    <location>
        <begin position="2"/>
        <end position="103"/>
    </location>
</feature>
<keyword evidence="2" id="KW-0812">Transmembrane</keyword>
<evidence type="ECO:0000256" key="2">
    <source>
        <dbReference type="SAM" id="Phobius"/>
    </source>
</evidence>
<dbReference type="Gramene" id="BGIOSGA037506-TA">
    <property type="protein sequence ID" value="BGIOSGA037506-PA"/>
    <property type="gene ID" value="BGIOSGA037506"/>
</dbReference>
<dbReference type="Gene3D" id="1.10.287.1490">
    <property type="match status" value="1"/>
</dbReference>
<dbReference type="EMBL" id="CM000137">
    <property type="protein sequence ID" value="EAY83352.1"/>
    <property type="molecule type" value="Genomic_DNA"/>
</dbReference>
<proteinExistence type="predicted"/>
<reference evidence="3 4" key="1">
    <citation type="journal article" date="2005" name="PLoS Biol.">
        <title>The genomes of Oryza sativa: a history of duplications.</title>
        <authorList>
            <person name="Yu J."/>
            <person name="Wang J."/>
            <person name="Lin W."/>
            <person name="Li S."/>
            <person name="Li H."/>
            <person name="Zhou J."/>
            <person name="Ni P."/>
            <person name="Dong W."/>
            <person name="Hu S."/>
            <person name="Zeng C."/>
            <person name="Zhang J."/>
            <person name="Zhang Y."/>
            <person name="Li R."/>
            <person name="Xu Z."/>
            <person name="Li S."/>
            <person name="Li X."/>
            <person name="Zheng H."/>
            <person name="Cong L."/>
            <person name="Lin L."/>
            <person name="Yin J."/>
            <person name="Geng J."/>
            <person name="Li G."/>
            <person name="Shi J."/>
            <person name="Liu J."/>
            <person name="Lv H."/>
            <person name="Li J."/>
            <person name="Wang J."/>
            <person name="Deng Y."/>
            <person name="Ran L."/>
            <person name="Shi X."/>
            <person name="Wang X."/>
            <person name="Wu Q."/>
            <person name="Li C."/>
            <person name="Ren X."/>
            <person name="Wang J."/>
            <person name="Wang X."/>
            <person name="Li D."/>
            <person name="Liu D."/>
            <person name="Zhang X."/>
            <person name="Ji Z."/>
            <person name="Zhao W."/>
            <person name="Sun Y."/>
            <person name="Zhang Z."/>
            <person name="Bao J."/>
            <person name="Han Y."/>
            <person name="Dong L."/>
            <person name="Ji J."/>
            <person name="Chen P."/>
            <person name="Wu S."/>
            <person name="Liu J."/>
            <person name="Xiao Y."/>
            <person name="Bu D."/>
            <person name="Tan J."/>
            <person name="Yang L."/>
            <person name="Ye C."/>
            <person name="Zhang J."/>
            <person name="Xu J."/>
            <person name="Zhou Y."/>
            <person name="Yu Y."/>
            <person name="Zhang B."/>
            <person name="Zhuang S."/>
            <person name="Wei H."/>
            <person name="Liu B."/>
            <person name="Lei M."/>
            <person name="Yu H."/>
            <person name="Li Y."/>
            <person name="Xu H."/>
            <person name="Wei S."/>
            <person name="He X."/>
            <person name="Fang L."/>
            <person name="Zhang Z."/>
            <person name="Zhang Y."/>
            <person name="Huang X."/>
            <person name="Su Z."/>
            <person name="Tong W."/>
            <person name="Li J."/>
            <person name="Tong Z."/>
            <person name="Li S."/>
            <person name="Ye J."/>
            <person name="Wang L."/>
            <person name="Fang L."/>
            <person name="Lei T."/>
            <person name="Chen C."/>
            <person name="Chen H."/>
            <person name="Xu Z."/>
            <person name="Li H."/>
            <person name="Huang H."/>
            <person name="Zhang F."/>
            <person name="Xu H."/>
            <person name="Li N."/>
            <person name="Zhao C."/>
            <person name="Li S."/>
            <person name="Dong L."/>
            <person name="Huang Y."/>
            <person name="Li L."/>
            <person name="Xi Y."/>
            <person name="Qi Q."/>
            <person name="Li W."/>
            <person name="Zhang B."/>
            <person name="Hu W."/>
            <person name="Zhang Y."/>
            <person name="Tian X."/>
            <person name="Jiao Y."/>
            <person name="Liang X."/>
            <person name="Jin J."/>
            <person name="Gao L."/>
            <person name="Zheng W."/>
            <person name="Hao B."/>
            <person name="Liu S."/>
            <person name="Wang W."/>
            <person name="Yuan L."/>
            <person name="Cao M."/>
            <person name="McDermott J."/>
            <person name="Samudrala R."/>
            <person name="Wang J."/>
            <person name="Wong G.K."/>
            <person name="Yang H."/>
        </authorList>
    </citation>
    <scope>NUCLEOTIDE SEQUENCE [LARGE SCALE GENOMIC DNA]</scope>
    <source>
        <strain evidence="4">cv. 93-11</strain>
    </source>
</reference>
<evidence type="ECO:0000256" key="1">
    <source>
        <dbReference type="SAM" id="Coils"/>
    </source>
</evidence>
<feature type="transmembrane region" description="Helical" evidence="2">
    <location>
        <begin position="308"/>
        <end position="328"/>
    </location>
</feature>
<gene>
    <name evidence="3" type="ORF">OsI_38569</name>
</gene>
<keyword evidence="1" id="KW-0175">Coiled coil</keyword>
<keyword evidence="2" id="KW-1133">Transmembrane helix</keyword>
<evidence type="ECO:0000313" key="4">
    <source>
        <dbReference type="Proteomes" id="UP000007015"/>
    </source>
</evidence>
<protein>
    <submittedName>
        <fullName evidence="3">Uncharacterized protein</fullName>
    </submittedName>
</protein>
<dbReference type="HOGENOM" id="CLU_031432_0_0_1"/>
<dbReference type="STRING" id="39946.A2ZL68"/>
<sequence>MVAQLERNNSELFGEKDELAKQLEVTKEEIRMVSDQKTAVERSLGELKNTAQAYQIEMEEKVKAKVEELKVLGAKKAEMDARVMSLEAELKAAVAKRGELEADAAAKKGEFDMVKGENDRLRSEVATAVEKHRTSEAEVERLCTELGVVRKEKEAAAKAFDAEKAGIMRELGDLKQKVEEIQASKGAAEEAGREKDAQAVKLRNELKELHVSMSQLQASCDELDTKRSLLNDEKNYVQEALDAEKAEARKLKSKIEALENCNVEKDSEIGKLKVALMEKREKIDVLIKDIELLNLEVAEAHRKRKGGIWAWLYAATTTMVAAISFIYATKSR</sequence>
<dbReference type="OMA" id="LDTKRSC"/>
<accession>A2ZL68</accession>
<dbReference type="Proteomes" id="UP000007015">
    <property type="component" value="Chromosome 12"/>
</dbReference>
<feature type="coiled-coil region" evidence="1">
    <location>
        <begin position="164"/>
        <end position="303"/>
    </location>
</feature>
<dbReference type="AlphaFoldDB" id="A2ZL68"/>
<evidence type="ECO:0000313" key="3">
    <source>
        <dbReference type="EMBL" id="EAY83352.1"/>
    </source>
</evidence>
<keyword evidence="2" id="KW-0472">Membrane</keyword>
<organism evidence="3 4">
    <name type="scientific">Oryza sativa subsp. indica</name>
    <name type="common">Rice</name>
    <dbReference type="NCBI Taxonomy" id="39946"/>
    <lineage>
        <taxon>Eukaryota</taxon>
        <taxon>Viridiplantae</taxon>
        <taxon>Streptophyta</taxon>
        <taxon>Embryophyta</taxon>
        <taxon>Tracheophyta</taxon>
        <taxon>Spermatophyta</taxon>
        <taxon>Magnoliopsida</taxon>
        <taxon>Liliopsida</taxon>
        <taxon>Poales</taxon>
        <taxon>Poaceae</taxon>
        <taxon>BOP clade</taxon>
        <taxon>Oryzoideae</taxon>
        <taxon>Oryzeae</taxon>
        <taxon>Oryzinae</taxon>
        <taxon>Oryza</taxon>
        <taxon>Oryza sativa</taxon>
    </lineage>
</organism>
<name>A2ZL68_ORYSI</name>
<keyword evidence="4" id="KW-1185">Reference proteome</keyword>